<evidence type="ECO:0000256" key="1">
    <source>
        <dbReference type="ARBA" id="ARBA00023125"/>
    </source>
</evidence>
<dbReference type="Proteomes" id="UP001164390">
    <property type="component" value="Chromosome"/>
</dbReference>
<dbReference type="InterPro" id="IPR001647">
    <property type="entry name" value="HTH_TetR"/>
</dbReference>
<sequence>MDLPTDDPPERADAAANRKRILTAAGRLFAERGPDITMSDVAAAAGVGRGTLYRRYPDVRSVATALLDAHERELQQSLLSGAPPLGPGAPPRERLDAFYAAMVDLLEQHLPLALGAEQGAARFRTGAYSFWRTFVSSLLRESGGDDALVDALLAPLAPEVYQFQRHERGRSTRAIKAALTRLAEVVPDDTTSVPR</sequence>
<dbReference type="InterPro" id="IPR009057">
    <property type="entry name" value="Homeodomain-like_sf"/>
</dbReference>
<dbReference type="PRINTS" id="PR00455">
    <property type="entry name" value="HTHTETR"/>
</dbReference>
<organism evidence="4 5">
    <name type="scientific">Solicola gregarius</name>
    <dbReference type="NCBI Taxonomy" id="2908642"/>
    <lineage>
        <taxon>Bacteria</taxon>
        <taxon>Bacillati</taxon>
        <taxon>Actinomycetota</taxon>
        <taxon>Actinomycetes</taxon>
        <taxon>Propionibacteriales</taxon>
        <taxon>Nocardioidaceae</taxon>
        <taxon>Solicola</taxon>
    </lineage>
</organism>
<dbReference type="Pfam" id="PF00440">
    <property type="entry name" value="TetR_N"/>
    <property type="match status" value="1"/>
</dbReference>
<reference evidence="4" key="1">
    <citation type="submission" date="2022-01" db="EMBL/GenBank/DDBJ databases">
        <title>Nocardioidaceae gen. sp. A5X3R13.</title>
        <authorList>
            <person name="Lopez Marin M.A."/>
            <person name="Uhlik O."/>
        </authorList>
    </citation>
    <scope>NUCLEOTIDE SEQUENCE</scope>
    <source>
        <strain evidence="4">A5X3R13</strain>
    </source>
</reference>
<feature type="domain" description="HTH tetR-type" evidence="3">
    <location>
        <begin position="15"/>
        <end position="74"/>
    </location>
</feature>
<dbReference type="AlphaFoldDB" id="A0AA46TKS1"/>
<keyword evidence="5" id="KW-1185">Reference proteome</keyword>
<protein>
    <submittedName>
        <fullName evidence="4">TetR/AcrR family transcriptional regulator</fullName>
    </submittedName>
</protein>
<feature type="DNA-binding region" description="H-T-H motif" evidence="2">
    <location>
        <begin position="37"/>
        <end position="56"/>
    </location>
</feature>
<keyword evidence="1 2" id="KW-0238">DNA-binding</keyword>
<dbReference type="SUPFAM" id="SSF46689">
    <property type="entry name" value="Homeodomain-like"/>
    <property type="match status" value="1"/>
</dbReference>
<dbReference type="Gene3D" id="1.10.357.10">
    <property type="entry name" value="Tetracycline Repressor, domain 2"/>
    <property type="match status" value="1"/>
</dbReference>
<dbReference type="InterPro" id="IPR050109">
    <property type="entry name" value="HTH-type_TetR-like_transc_reg"/>
</dbReference>
<name>A0AA46TKS1_9ACTN</name>
<dbReference type="GO" id="GO:0003700">
    <property type="term" value="F:DNA-binding transcription factor activity"/>
    <property type="evidence" value="ECO:0007669"/>
    <property type="project" value="TreeGrafter"/>
</dbReference>
<dbReference type="KEGG" id="sgrg:L0C25_08555"/>
<dbReference type="PROSITE" id="PS50977">
    <property type="entry name" value="HTH_TETR_2"/>
    <property type="match status" value="1"/>
</dbReference>
<proteinExistence type="predicted"/>
<dbReference type="RefSeq" id="WP_271636055.1">
    <property type="nucleotide sequence ID" value="NZ_CP094970.1"/>
</dbReference>
<gene>
    <name evidence="4" type="ORF">L0C25_08555</name>
</gene>
<dbReference type="PANTHER" id="PTHR30055">
    <property type="entry name" value="HTH-TYPE TRANSCRIPTIONAL REGULATOR RUTR"/>
    <property type="match status" value="1"/>
</dbReference>
<evidence type="ECO:0000313" key="4">
    <source>
        <dbReference type="EMBL" id="UYM07111.1"/>
    </source>
</evidence>
<dbReference type="EMBL" id="CP094970">
    <property type="protein sequence ID" value="UYM07111.1"/>
    <property type="molecule type" value="Genomic_DNA"/>
</dbReference>
<evidence type="ECO:0000259" key="3">
    <source>
        <dbReference type="PROSITE" id="PS50977"/>
    </source>
</evidence>
<dbReference type="PANTHER" id="PTHR30055:SF209">
    <property type="entry name" value="POSSIBLE TRANSCRIPTIONAL REGULATORY PROTEIN (PROBABLY TETR-FAMILY)"/>
    <property type="match status" value="1"/>
</dbReference>
<dbReference type="GO" id="GO:0000976">
    <property type="term" value="F:transcription cis-regulatory region binding"/>
    <property type="evidence" value="ECO:0007669"/>
    <property type="project" value="TreeGrafter"/>
</dbReference>
<accession>A0AA46TKS1</accession>
<evidence type="ECO:0000256" key="2">
    <source>
        <dbReference type="PROSITE-ProRule" id="PRU00335"/>
    </source>
</evidence>
<evidence type="ECO:0000313" key="5">
    <source>
        <dbReference type="Proteomes" id="UP001164390"/>
    </source>
</evidence>